<accession>A0A7W4WCB5</accession>
<dbReference type="AlphaFoldDB" id="A0A7W4WCB5"/>
<dbReference type="PROSITE" id="PS50943">
    <property type="entry name" value="HTH_CROC1"/>
    <property type="match status" value="1"/>
</dbReference>
<gene>
    <name evidence="3" type="ORF">FHS09_001917</name>
</gene>
<dbReference type="RefSeq" id="WP_183459153.1">
    <property type="nucleotide sequence ID" value="NZ_JACHWZ010000007.1"/>
</dbReference>
<reference evidence="3 4" key="1">
    <citation type="submission" date="2020-08" db="EMBL/GenBank/DDBJ databases">
        <title>Genomic Encyclopedia of Type Strains, Phase III (KMG-III): the genomes of soil and plant-associated and newly described type strains.</title>
        <authorList>
            <person name="Whitman W."/>
        </authorList>
    </citation>
    <scope>NUCLEOTIDE SEQUENCE [LARGE SCALE GENOMIC DNA]</scope>
    <source>
        <strain evidence="3 4">CECT 8799</strain>
    </source>
</reference>
<dbReference type="PANTHER" id="PTHR43236:SF1">
    <property type="entry name" value="BLL7220 PROTEIN"/>
    <property type="match status" value="1"/>
</dbReference>
<proteinExistence type="inferred from homology"/>
<dbReference type="Pfam" id="PF01381">
    <property type="entry name" value="HTH_3"/>
    <property type="match status" value="1"/>
</dbReference>
<comment type="similarity">
    <text evidence="1">Belongs to the short-chain fatty acyl-CoA assimilation regulator (ScfR) family.</text>
</comment>
<keyword evidence="4" id="KW-1185">Reference proteome</keyword>
<organism evidence="3 4">
    <name type="scientific">Microbulbifer rhizosphaerae</name>
    <dbReference type="NCBI Taxonomy" id="1562603"/>
    <lineage>
        <taxon>Bacteria</taxon>
        <taxon>Pseudomonadati</taxon>
        <taxon>Pseudomonadota</taxon>
        <taxon>Gammaproteobacteria</taxon>
        <taxon>Cellvibrionales</taxon>
        <taxon>Microbulbiferaceae</taxon>
        <taxon>Microbulbifer</taxon>
    </lineage>
</organism>
<dbReference type="CDD" id="cd00093">
    <property type="entry name" value="HTH_XRE"/>
    <property type="match status" value="1"/>
</dbReference>
<dbReference type="Proteomes" id="UP000535937">
    <property type="component" value="Unassembled WGS sequence"/>
</dbReference>
<name>A0A7W4WCB5_9GAMM</name>
<sequence length="364" mass="41596">MLHERIKRARILKGLSLQQVADALGDITKQALSKYEKGKDAPNSTRLIKLADVLGVKPEYFFRQSEVVLGSVDFRKHSTFGKRQQDSVKEQVREHLERYLAAESLFELEPEGLGARVWLHSIDVETPEEAEKAAETIRQQWKLGTNPIANLTETLEEHGVKVLGLKAHERFDGLCTEINNGRDAAIVSNLERPGERQRFNLAHELGHLVMRFPEEIHSTDIEEKLCHRFAGAFLFPREQVIEAFGEHRGRIFIDEYLLAKREWSISIQAILRRLYDLSIVTQAVYQSTFRFWSSRGWRKSEPQPLESEESFRLRQLVYRALAEELVTPSRAAELLNTGLEEIEKVIANVGPDDGDQDVDEGSGL</sequence>
<comment type="caution">
    <text evidence="3">The sequence shown here is derived from an EMBL/GenBank/DDBJ whole genome shotgun (WGS) entry which is preliminary data.</text>
</comment>
<dbReference type="Gene3D" id="1.10.260.40">
    <property type="entry name" value="lambda repressor-like DNA-binding domains"/>
    <property type="match status" value="1"/>
</dbReference>
<dbReference type="Pfam" id="PF06114">
    <property type="entry name" value="Peptidase_M78"/>
    <property type="match status" value="1"/>
</dbReference>
<feature type="domain" description="HTH cro/C1-type" evidence="2">
    <location>
        <begin position="6"/>
        <end position="61"/>
    </location>
</feature>
<evidence type="ECO:0000313" key="4">
    <source>
        <dbReference type="Proteomes" id="UP000535937"/>
    </source>
</evidence>
<evidence type="ECO:0000313" key="3">
    <source>
        <dbReference type="EMBL" id="MBB3061087.1"/>
    </source>
</evidence>
<dbReference type="PANTHER" id="PTHR43236">
    <property type="entry name" value="ANTITOXIN HIGA1"/>
    <property type="match status" value="1"/>
</dbReference>
<dbReference type="Gene3D" id="1.10.10.2910">
    <property type="match status" value="1"/>
</dbReference>
<keyword evidence="3" id="KW-0238">DNA-binding</keyword>
<evidence type="ECO:0000259" key="2">
    <source>
        <dbReference type="PROSITE" id="PS50943"/>
    </source>
</evidence>
<dbReference type="InterPro" id="IPR010982">
    <property type="entry name" value="Lambda_DNA-bd_dom_sf"/>
</dbReference>
<dbReference type="InterPro" id="IPR052345">
    <property type="entry name" value="Rad_response_metalloprotease"/>
</dbReference>
<dbReference type="InterPro" id="IPR001387">
    <property type="entry name" value="Cro/C1-type_HTH"/>
</dbReference>
<dbReference type="SUPFAM" id="SSF47413">
    <property type="entry name" value="lambda repressor-like DNA-binding domains"/>
    <property type="match status" value="1"/>
</dbReference>
<dbReference type="InterPro" id="IPR010359">
    <property type="entry name" value="IrrE_HExxH"/>
</dbReference>
<dbReference type="EMBL" id="JACHWZ010000007">
    <property type="protein sequence ID" value="MBB3061087.1"/>
    <property type="molecule type" value="Genomic_DNA"/>
</dbReference>
<protein>
    <submittedName>
        <fullName evidence="3">Zn-dependent peptidase ImmA (M78 family)/DNA-binding XRE family transcriptional regulator</fullName>
    </submittedName>
</protein>
<dbReference type="SMART" id="SM00530">
    <property type="entry name" value="HTH_XRE"/>
    <property type="match status" value="1"/>
</dbReference>
<dbReference type="GO" id="GO:0003677">
    <property type="term" value="F:DNA binding"/>
    <property type="evidence" value="ECO:0007669"/>
    <property type="project" value="UniProtKB-KW"/>
</dbReference>
<evidence type="ECO:0000256" key="1">
    <source>
        <dbReference type="ARBA" id="ARBA00007227"/>
    </source>
</evidence>